<proteinExistence type="predicted"/>
<name>A0ABU5RBJ6_9PSEU</name>
<keyword evidence="4" id="KW-1185">Reference proteome</keyword>
<dbReference type="InterPro" id="IPR036390">
    <property type="entry name" value="WH_DNA-bd_sf"/>
</dbReference>
<dbReference type="SUPFAM" id="SSF46785">
    <property type="entry name" value="Winged helix' DNA-binding domain"/>
    <property type="match status" value="1"/>
</dbReference>
<accession>A0ABU5RBJ6</accession>
<dbReference type="PANTHER" id="PTHR34580:SF3">
    <property type="entry name" value="PROTEIN PAFB"/>
    <property type="match status" value="1"/>
</dbReference>
<gene>
    <name evidence="3" type="ORF">VA596_27040</name>
</gene>
<comment type="caution">
    <text evidence="3">The sequence shown here is derived from an EMBL/GenBank/DDBJ whole genome shotgun (WGS) entry which is preliminary data.</text>
</comment>
<feature type="domain" description="WYL" evidence="2">
    <location>
        <begin position="141"/>
        <end position="206"/>
    </location>
</feature>
<dbReference type="PANTHER" id="PTHR34580">
    <property type="match status" value="1"/>
</dbReference>
<evidence type="ECO:0000313" key="3">
    <source>
        <dbReference type="EMBL" id="MEA5363215.1"/>
    </source>
</evidence>
<reference evidence="3 4" key="1">
    <citation type="submission" date="2023-12" db="EMBL/GenBank/DDBJ databases">
        <title>Amycolatopsis sp. V23-08.</title>
        <authorList>
            <person name="Somphong A."/>
        </authorList>
    </citation>
    <scope>NUCLEOTIDE SEQUENCE [LARGE SCALE GENOMIC DNA]</scope>
    <source>
        <strain evidence="3 4">V23-08</strain>
    </source>
</reference>
<dbReference type="InterPro" id="IPR013196">
    <property type="entry name" value="HTH_11"/>
</dbReference>
<sequence>MNRTERLYALVEELRAISPRPRSATWLARRFEVSVRTVERDLDALRESGVAIRSDTGRNGGYSLDRERTLPPVTLTAREALAISVALRAASATPFADAARRAAQKVLAVLPADVRRREDALAARVHRVGPHPDLPVISGAVADTVEDAVVASRVLHLTYTDRAGAISERDVEPMGLLWGPHGWYLVAWCRWREGVRGFQLHRIAAAAPTGEPFRPREAEWAAELDRLDAEALR</sequence>
<evidence type="ECO:0000313" key="4">
    <source>
        <dbReference type="Proteomes" id="UP001304298"/>
    </source>
</evidence>
<dbReference type="InterPro" id="IPR051534">
    <property type="entry name" value="CBASS_pafABC_assoc_protein"/>
</dbReference>
<dbReference type="EMBL" id="JAYFSI010000006">
    <property type="protein sequence ID" value="MEA5363215.1"/>
    <property type="molecule type" value="Genomic_DNA"/>
</dbReference>
<protein>
    <submittedName>
        <fullName evidence="3">WYL domain-containing protein</fullName>
    </submittedName>
</protein>
<dbReference type="Pfam" id="PF13280">
    <property type="entry name" value="WYL"/>
    <property type="match status" value="1"/>
</dbReference>
<dbReference type="RefSeq" id="WP_323330965.1">
    <property type="nucleotide sequence ID" value="NZ_JAYFSI010000006.1"/>
</dbReference>
<dbReference type="Gene3D" id="1.10.10.10">
    <property type="entry name" value="Winged helix-like DNA-binding domain superfamily/Winged helix DNA-binding domain"/>
    <property type="match status" value="1"/>
</dbReference>
<evidence type="ECO:0000259" key="2">
    <source>
        <dbReference type="Pfam" id="PF13280"/>
    </source>
</evidence>
<organism evidence="3 4">
    <name type="scientific">Amycolatopsis heterodermiae</name>
    <dbReference type="NCBI Taxonomy" id="3110235"/>
    <lineage>
        <taxon>Bacteria</taxon>
        <taxon>Bacillati</taxon>
        <taxon>Actinomycetota</taxon>
        <taxon>Actinomycetes</taxon>
        <taxon>Pseudonocardiales</taxon>
        <taxon>Pseudonocardiaceae</taxon>
        <taxon>Amycolatopsis</taxon>
    </lineage>
</organism>
<dbReference type="InterPro" id="IPR026881">
    <property type="entry name" value="WYL_dom"/>
</dbReference>
<evidence type="ECO:0000259" key="1">
    <source>
        <dbReference type="Pfam" id="PF08279"/>
    </source>
</evidence>
<feature type="domain" description="Helix-turn-helix type 11" evidence="1">
    <location>
        <begin position="6"/>
        <end position="62"/>
    </location>
</feature>
<dbReference type="Proteomes" id="UP001304298">
    <property type="component" value="Unassembled WGS sequence"/>
</dbReference>
<dbReference type="InterPro" id="IPR036388">
    <property type="entry name" value="WH-like_DNA-bd_sf"/>
</dbReference>
<dbReference type="PROSITE" id="PS52050">
    <property type="entry name" value="WYL"/>
    <property type="match status" value="1"/>
</dbReference>
<dbReference type="Pfam" id="PF08279">
    <property type="entry name" value="HTH_11"/>
    <property type="match status" value="1"/>
</dbReference>